<protein>
    <submittedName>
        <fullName evidence="14">Mitochondrial ornithine transporter</fullName>
    </submittedName>
</protein>
<feature type="transmembrane region" description="Helical" evidence="13">
    <location>
        <begin position="291"/>
        <end position="314"/>
    </location>
</feature>
<sequence>MSADFFAGYLSGAVSIIIGNPLDVLKVRLQASQTSPQPASPSSSRQASVLSQPRNFLLGTAAPILSYGALNALLFVSYNRSETFLNSFFFGSQQRSPSPPSPSPSSSPPGQGQQGQQEQQQQQQQKGSNLATTFLAGCASGIATFVISCPTEIVKVRSQTSSLSSLSITKQILSQHGIRGLYQAGGVTVLRDAIGYGFYFLAYEYSSRFYNKYFHGTGKGRGETTTGRALVCGGVAGVATWVSIFPLDVLKTRLQTLGTGTGTGTGEGGGREKKGAWELGREMYRREGGRVFFRGLGVCSLRAFVVNAVQFAVYEGLMAELTSPSEEVVRDGGGGMYM</sequence>
<evidence type="ECO:0000256" key="5">
    <source>
        <dbReference type="ARBA" id="ARBA00022737"/>
    </source>
</evidence>
<evidence type="ECO:0000256" key="9">
    <source>
        <dbReference type="ARBA" id="ARBA00023136"/>
    </source>
</evidence>
<keyword evidence="15" id="KW-1185">Reference proteome</keyword>
<feature type="repeat" description="Solcar" evidence="10">
    <location>
        <begin position="128"/>
        <end position="209"/>
    </location>
</feature>
<feature type="compositionally biased region" description="Low complexity" evidence="12">
    <location>
        <begin position="108"/>
        <end position="126"/>
    </location>
</feature>
<dbReference type="PRINTS" id="PR00926">
    <property type="entry name" value="MITOCARRIER"/>
</dbReference>
<keyword evidence="8" id="KW-0496">Mitochondrion</keyword>
<evidence type="ECO:0000256" key="1">
    <source>
        <dbReference type="ARBA" id="ARBA00004448"/>
    </source>
</evidence>
<organism evidence="14 15">
    <name type="scientific">Triangularia verruculosa</name>
    <dbReference type="NCBI Taxonomy" id="2587418"/>
    <lineage>
        <taxon>Eukaryota</taxon>
        <taxon>Fungi</taxon>
        <taxon>Dikarya</taxon>
        <taxon>Ascomycota</taxon>
        <taxon>Pezizomycotina</taxon>
        <taxon>Sordariomycetes</taxon>
        <taxon>Sordariomycetidae</taxon>
        <taxon>Sordariales</taxon>
        <taxon>Podosporaceae</taxon>
        <taxon>Triangularia</taxon>
    </lineage>
</organism>
<dbReference type="InterPro" id="IPR023395">
    <property type="entry name" value="MCP_dom_sf"/>
</dbReference>
<evidence type="ECO:0000256" key="13">
    <source>
        <dbReference type="SAM" id="Phobius"/>
    </source>
</evidence>
<feature type="repeat" description="Solcar" evidence="10">
    <location>
        <begin position="1"/>
        <end position="84"/>
    </location>
</feature>
<name>A0AAN7AR06_9PEZI</name>
<reference evidence="14" key="2">
    <citation type="submission" date="2023-05" db="EMBL/GenBank/DDBJ databases">
        <authorList>
            <consortium name="Lawrence Berkeley National Laboratory"/>
            <person name="Steindorff A."/>
            <person name="Hensen N."/>
            <person name="Bonometti L."/>
            <person name="Westerberg I."/>
            <person name="Brannstrom I.O."/>
            <person name="Guillou S."/>
            <person name="Cros-Aarteil S."/>
            <person name="Calhoun S."/>
            <person name="Haridas S."/>
            <person name="Kuo A."/>
            <person name="Mondo S."/>
            <person name="Pangilinan J."/>
            <person name="Riley R."/>
            <person name="Labutti K."/>
            <person name="Andreopoulos B."/>
            <person name="Lipzen A."/>
            <person name="Chen C."/>
            <person name="Yanf M."/>
            <person name="Daum C."/>
            <person name="Ng V."/>
            <person name="Clum A."/>
            <person name="Ohm R."/>
            <person name="Martin F."/>
            <person name="Silar P."/>
            <person name="Natvig D."/>
            <person name="Lalanne C."/>
            <person name="Gautier V."/>
            <person name="Ament-Velasquez S.L."/>
            <person name="Kruys A."/>
            <person name="Hutchinson M.I."/>
            <person name="Powell A.J."/>
            <person name="Barry K."/>
            <person name="Miller A.N."/>
            <person name="Grigoriev I.V."/>
            <person name="Debuchy R."/>
            <person name="Gladieux P."/>
            <person name="Thoren M.H."/>
            <person name="Johannesson H."/>
        </authorList>
    </citation>
    <scope>NUCLEOTIDE SEQUENCE</scope>
    <source>
        <strain evidence="14">CBS 315.58</strain>
    </source>
</reference>
<keyword evidence="5" id="KW-0677">Repeat</keyword>
<comment type="subcellular location">
    <subcellularLocation>
        <location evidence="1">Mitochondrion inner membrane</location>
        <topology evidence="1">Multi-pass membrane protein</topology>
    </subcellularLocation>
</comment>
<dbReference type="AlphaFoldDB" id="A0AAN7AR06"/>
<dbReference type="SUPFAM" id="SSF103506">
    <property type="entry name" value="Mitochondrial carrier"/>
    <property type="match status" value="1"/>
</dbReference>
<evidence type="ECO:0000256" key="7">
    <source>
        <dbReference type="ARBA" id="ARBA00022989"/>
    </source>
</evidence>
<evidence type="ECO:0000256" key="4">
    <source>
        <dbReference type="ARBA" id="ARBA00022692"/>
    </source>
</evidence>
<dbReference type="PANTHER" id="PTHR45624">
    <property type="entry name" value="MITOCHONDRIAL BASIC AMINO ACIDS TRANSPORTER-RELATED"/>
    <property type="match status" value="1"/>
</dbReference>
<dbReference type="Pfam" id="PF00153">
    <property type="entry name" value="Mito_carr"/>
    <property type="match status" value="3"/>
</dbReference>
<gene>
    <name evidence="14" type="ORF">QBC40DRAFT_319464</name>
</gene>
<reference evidence="14" key="1">
    <citation type="journal article" date="2023" name="Mol. Phylogenet. Evol.">
        <title>Genome-scale phylogeny and comparative genomics of the fungal order Sordariales.</title>
        <authorList>
            <person name="Hensen N."/>
            <person name="Bonometti L."/>
            <person name="Westerberg I."/>
            <person name="Brannstrom I.O."/>
            <person name="Guillou S."/>
            <person name="Cros-Aarteil S."/>
            <person name="Calhoun S."/>
            <person name="Haridas S."/>
            <person name="Kuo A."/>
            <person name="Mondo S."/>
            <person name="Pangilinan J."/>
            <person name="Riley R."/>
            <person name="LaButti K."/>
            <person name="Andreopoulos B."/>
            <person name="Lipzen A."/>
            <person name="Chen C."/>
            <person name="Yan M."/>
            <person name="Daum C."/>
            <person name="Ng V."/>
            <person name="Clum A."/>
            <person name="Steindorff A."/>
            <person name="Ohm R.A."/>
            <person name="Martin F."/>
            <person name="Silar P."/>
            <person name="Natvig D.O."/>
            <person name="Lalanne C."/>
            <person name="Gautier V."/>
            <person name="Ament-Velasquez S.L."/>
            <person name="Kruys A."/>
            <person name="Hutchinson M.I."/>
            <person name="Powell A.J."/>
            <person name="Barry K."/>
            <person name="Miller A.N."/>
            <person name="Grigoriev I.V."/>
            <person name="Debuchy R."/>
            <person name="Gladieux P."/>
            <person name="Hiltunen Thoren M."/>
            <person name="Johannesson H."/>
        </authorList>
    </citation>
    <scope>NUCLEOTIDE SEQUENCE</scope>
    <source>
        <strain evidence="14">CBS 315.58</strain>
    </source>
</reference>
<keyword evidence="3 11" id="KW-0813">Transport</keyword>
<dbReference type="InterPro" id="IPR018108">
    <property type="entry name" value="MCP_transmembrane"/>
</dbReference>
<feature type="compositionally biased region" description="Pro residues" evidence="12">
    <location>
        <begin position="97"/>
        <end position="107"/>
    </location>
</feature>
<keyword evidence="6" id="KW-0999">Mitochondrion inner membrane</keyword>
<evidence type="ECO:0000256" key="8">
    <source>
        <dbReference type="ARBA" id="ARBA00023128"/>
    </source>
</evidence>
<keyword evidence="4 10" id="KW-0812">Transmembrane</keyword>
<dbReference type="Proteomes" id="UP001303160">
    <property type="component" value="Unassembled WGS sequence"/>
</dbReference>
<accession>A0AAN7AR06</accession>
<dbReference type="Gene3D" id="1.50.40.10">
    <property type="entry name" value="Mitochondrial carrier domain"/>
    <property type="match status" value="2"/>
</dbReference>
<feature type="transmembrane region" description="Helical" evidence="13">
    <location>
        <begin position="56"/>
        <end position="76"/>
    </location>
</feature>
<comment type="caution">
    <text evidence="14">The sequence shown here is derived from an EMBL/GenBank/DDBJ whole genome shotgun (WGS) entry which is preliminary data.</text>
</comment>
<dbReference type="PROSITE" id="PS50920">
    <property type="entry name" value="SOLCAR"/>
    <property type="match status" value="3"/>
</dbReference>
<evidence type="ECO:0000256" key="2">
    <source>
        <dbReference type="ARBA" id="ARBA00006375"/>
    </source>
</evidence>
<evidence type="ECO:0000313" key="15">
    <source>
        <dbReference type="Proteomes" id="UP001303160"/>
    </source>
</evidence>
<dbReference type="PANTHER" id="PTHR45624:SF10">
    <property type="entry name" value="SLC (SOLUTE CARRIER) HOMOLOG"/>
    <property type="match status" value="1"/>
</dbReference>
<proteinExistence type="inferred from homology"/>
<dbReference type="InterPro" id="IPR002067">
    <property type="entry name" value="MCP"/>
</dbReference>
<dbReference type="EMBL" id="MU864059">
    <property type="protein sequence ID" value="KAK4194470.1"/>
    <property type="molecule type" value="Genomic_DNA"/>
</dbReference>
<evidence type="ECO:0000313" key="14">
    <source>
        <dbReference type="EMBL" id="KAK4194470.1"/>
    </source>
</evidence>
<evidence type="ECO:0000256" key="3">
    <source>
        <dbReference type="ARBA" id="ARBA00022448"/>
    </source>
</evidence>
<evidence type="ECO:0000256" key="10">
    <source>
        <dbReference type="PROSITE-ProRule" id="PRU00282"/>
    </source>
</evidence>
<evidence type="ECO:0000256" key="11">
    <source>
        <dbReference type="RuleBase" id="RU000488"/>
    </source>
</evidence>
<dbReference type="GO" id="GO:0005743">
    <property type="term" value="C:mitochondrial inner membrane"/>
    <property type="evidence" value="ECO:0007669"/>
    <property type="project" value="UniProtKB-SubCell"/>
</dbReference>
<comment type="similarity">
    <text evidence="2 11">Belongs to the mitochondrial carrier (TC 2.A.29) family.</text>
</comment>
<feature type="region of interest" description="Disordered" evidence="12">
    <location>
        <begin position="92"/>
        <end position="126"/>
    </location>
</feature>
<evidence type="ECO:0000256" key="12">
    <source>
        <dbReference type="SAM" id="MobiDB-lite"/>
    </source>
</evidence>
<feature type="repeat" description="Solcar" evidence="10">
    <location>
        <begin position="224"/>
        <end position="320"/>
    </location>
</feature>
<dbReference type="InterPro" id="IPR050567">
    <property type="entry name" value="Mitochondrial_Carrier"/>
</dbReference>
<keyword evidence="9 10" id="KW-0472">Membrane</keyword>
<evidence type="ECO:0000256" key="6">
    <source>
        <dbReference type="ARBA" id="ARBA00022792"/>
    </source>
</evidence>
<dbReference type="GO" id="GO:0022857">
    <property type="term" value="F:transmembrane transporter activity"/>
    <property type="evidence" value="ECO:0007669"/>
    <property type="project" value="TreeGrafter"/>
</dbReference>
<keyword evidence="7 13" id="KW-1133">Transmembrane helix</keyword>